<protein>
    <submittedName>
        <fullName evidence="1">Uncharacterized protein</fullName>
    </submittedName>
</protein>
<evidence type="ECO:0000313" key="1">
    <source>
        <dbReference type="EMBL" id="PSJ36337.1"/>
    </source>
</evidence>
<name>A0A2P7QED4_9SPHN</name>
<accession>A0A2P7QED4</accession>
<gene>
    <name evidence="1" type="ORF">C7I55_26995</name>
</gene>
<dbReference type="EMBL" id="PXYI01000015">
    <property type="protein sequence ID" value="PSJ36337.1"/>
    <property type="molecule type" value="Genomic_DNA"/>
</dbReference>
<keyword evidence="2" id="KW-1185">Reference proteome</keyword>
<dbReference type="RefSeq" id="WP_106516165.1">
    <property type="nucleotide sequence ID" value="NZ_PXYI01000015.1"/>
</dbReference>
<reference evidence="1 2" key="1">
    <citation type="submission" date="2018-03" db="EMBL/GenBank/DDBJ databases">
        <title>The draft genome of Sphingosinicella sp. GL-C-18.</title>
        <authorList>
            <person name="Liu L."/>
            <person name="Li L."/>
            <person name="Liang L."/>
            <person name="Zhang X."/>
            <person name="Wang T."/>
        </authorList>
    </citation>
    <scope>NUCLEOTIDE SEQUENCE [LARGE SCALE GENOMIC DNA]</scope>
    <source>
        <strain evidence="1 2">GL-C-18</strain>
    </source>
</reference>
<dbReference type="Proteomes" id="UP000241167">
    <property type="component" value="Unassembled WGS sequence"/>
</dbReference>
<evidence type="ECO:0000313" key="2">
    <source>
        <dbReference type="Proteomes" id="UP000241167"/>
    </source>
</evidence>
<dbReference type="AlphaFoldDB" id="A0A2P7QED4"/>
<sequence length="74" mass="8320">MALRDIVFRPGFEVTMIHYRLYFLGPDGGFLRAEDVNVADDEAAIATARERDHAETVEVWERARLVAAVPTSKS</sequence>
<comment type="caution">
    <text evidence="1">The sequence shown here is derived from an EMBL/GenBank/DDBJ whole genome shotgun (WGS) entry which is preliminary data.</text>
</comment>
<proteinExistence type="predicted"/>
<organism evidence="1 2">
    <name type="scientific">Allosphingosinicella deserti</name>
    <dbReference type="NCBI Taxonomy" id="2116704"/>
    <lineage>
        <taxon>Bacteria</taxon>
        <taxon>Pseudomonadati</taxon>
        <taxon>Pseudomonadota</taxon>
        <taxon>Alphaproteobacteria</taxon>
        <taxon>Sphingomonadales</taxon>
        <taxon>Sphingomonadaceae</taxon>
        <taxon>Allosphingosinicella</taxon>
    </lineage>
</organism>